<keyword evidence="3" id="KW-0489">Methyltransferase</keyword>
<dbReference type="EMBL" id="JAHHHD010000026">
    <property type="protein sequence ID" value="MBW4660808.1"/>
    <property type="molecule type" value="Genomic_DNA"/>
</dbReference>
<reference evidence="3" key="1">
    <citation type="submission" date="2021-05" db="EMBL/GenBank/DDBJ databases">
        <authorList>
            <person name="Pietrasiak N."/>
            <person name="Ward R."/>
            <person name="Stajich J.E."/>
            <person name="Kurbessoian T."/>
        </authorList>
    </citation>
    <scope>NUCLEOTIDE SEQUENCE</scope>
    <source>
        <strain evidence="3">UHER 2000/2452</strain>
    </source>
</reference>
<reference evidence="3" key="2">
    <citation type="journal article" date="2022" name="Microbiol. Resour. Announc.">
        <title>Metagenome Sequencing to Explore Phylogenomics of Terrestrial Cyanobacteria.</title>
        <authorList>
            <person name="Ward R.D."/>
            <person name="Stajich J.E."/>
            <person name="Johansen J.R."/>
            <person name="Huntemann M."/>
            <person name="Clum A."/>
            <person name="Foster B."/>
            <person name="Foster B."/>
            <person name="Roux S."/>
            <person name="Palaniappan K."/>
            <person name="Varghese N."/>
            <person name="Mukherjee S."/>
            <person name="Reddy T.B.K."/>
            <person name="Daum C."/>
            <person name="Copeland A."/>
            <person name="Chen I.A."/>
            <person name="Ivanova N.N."/>
            <person name="Kyrpides N.C."/>
            <person name="Shapiro N."/>
            <person name="Eloe-Fadrosh E.A."/>
            <person name="Pietrasiak N."/>
        </authorList>
    </citation>
    <scope>NUCLEOTIDE SEQUENCE</scope>
    <source>
        <strain evidence="3">UHER 2000/2452</strain>
    </source>
</reference>
<dbReference type="NCBIfam" id="TIGR01444">
    <property type="entry name" value="fkbM_fam"/>
    <property type="match status" value="2"/>
</dbReference>
<dbReference type="Pfam" id="PF05050">
    <property type="entry name" value="Methyltransf_21"/>
    <property type="match status" value="2"/>
</dbReference>
<dbReference type="InterPro" id="IPR029063">
    <property type="entry name" value="SAM-dependent_MTases_sf"/>
</dbReference>
<dbReference type="GO" id="GO:0032259">
    <property type="term" value="P:methylation"/>
    <property type="evidence" value="ECO:0007669"/>
    <property type="project" value="UniProtKB-KW"/>
</dbReference>
<feature type="coiled-coil region" evidence="1">
    <location>
        <begin position="505"/>
        <end position="624"/>
    </location>
</feature>
<dbReference type="PANTHER" id="PTHR34203:SF15">
    <property type="entry name" value="SLL1173 PROTEIN"/>
    <property type="match status" value="1"/>
</dbReference>
<dbReference type="InterPro" id="IPR006342">
    <property type="entry name" value="FkbM_mtfrase"/>
</dbReference>
<dbReference type="Gene3D" id="3.40.50.150">
    <property type="entry name" value="Vaccinia Virus protein VP39"/>
    <property type="match status" value="2"/>
</dbReference>
<evidence type="ECO:0000259" key="2">
    <source>
        <dbReference type="Pfam" id="PF05050"/>
    </source>
</evidence>
<feature type="domain" description="Methyltransferase FkbM" evidence="2">
    <location>
        <begin position="5"/>
        <end position="173"/>
    </location>
</feature>
<protein>
    <submittedName>
        <fullName evidence="3">FkbM family methyltransferase</fullName>
    </submittedName>
</protein>
<proteinExistence type="predicted"/>
<sequence>MIIIDVGAHDGKLFSLPYAQDSNNVVYAIEPIPELAEVIRSHQLPNIHVLCAAVGEQEGLFNFHLNRDLQTSSLSTVEMSESWKPYAEQLEEVKTIEVPVTRLDTFIQQHSIEEVDLLKVDAKGYGLQVLKSAGNALSVIKNIIVEVQKVPLYVNSSSKKEVLEYLTDRGFRLISSQLQSNDLEENLEFVRVNRYASSNSEPSQYELNAPYIGKIRFPKHDHVGQLVEEGVFEGIEQAFVLLYLRSGDTFFDCGAHVGIFSCVAAKALQGSGRIVGFEPNPACFELYNYNLSQLGFSNFTAIEAGLSDQEGYATLILGKDGLAAFSTFATGEQLGDRMSPSKISVKSHTLDALISDLNVEQVDLAKLDVEGWELQVLNGAEQSIKAGKFPLWMIEFTEENAVAAGSTTQKLRTALEDFGYTICYFDATHFQLVPEPYHSTYPYKNLFAVTDLKQANDRLDGASSTTQALAKDLIHRWDIAMNARRFQGALRNERQISHQTSHQISDQTREQIETMQSQMHELLEAAEARLQLINVLKQAAEARLQLIDVLKQTADERLQIIQEQQQKIAQNEHAIEQLKRQQQQEIQTLRQSKNLRIRRATAALKEQRQVIREQVEEIEVLRRSLESTVDRRVRRKISRFSQLFN</sequence>
<organism evidence="3 4">
    <name type="scientific">Drouetiella hepatica Uher 2000/2452</name>
    <dbReference type="NCBI Taxonomy" id="904376"/>
    <lineage>
        <taxon>Bacteria</taxon>
        <taxon>Bacillati</taxon>
        <taxon>Cyanobacteriota</taxon>
        <taxon>Cyanophyceae</taxon>
        <taxon>Oculatellales</taxon>
        <taxon>Oculatellaceae</taxon>
        <taxon>Drouetiella</taxon>
    </lineage>
</organism>
<evidence type="ECO:0000256" key="1">
    <source>
        <dbReference type="SAM" id="Coils"/>
    </source>
</evidence>
<dbReference type="Proteomes" id="UP000757435">
    <property type="component" value="Unassembled WGS sequence"/>
</dbReference>
<dbReference type="PANTHER" id="PTHR34203">
    <property type="entry name" value="METHYLTRANSFERASE, FKBM FAMILY PROTEIN"/>
    <property type="match status" value="1"/>
</dbReference>
<feature type="domain" description="Methyltransferase FkbM" evidence="2">
    <location>
        <begin position="252"/>
        <end position="421"/>
    </location>
</feature>
<keyword evidence="1" id="KW-0175">Coiled coil</keyword>
<dbReference type="GO" id="GO:0008168">
    <property type="term" value="F:methyltransferase activity"/>
    <property type="evidence" value="ECO:0007669"/>
    <property type="project" value="UniProtKB-KW"/>
</dbReference>
<dbReference type="AlphaFoldDB" id="A0A951QDM6"/>
<dbReference type="InterPro" id="IPR052514">
    <property type="entry name" value="SAM-dependent_MTase"/>
</dbReference>
<accession>A0A951QDM6</accession>
<keyword evidence="3" id="KW-0808">Transferase</keyword>
<dbReference type="SUPFAM" id="SSF53335">
    <property type="entry name" value="S-adenosyl-L-methionine-dependent methyltransferases"/>
    <property type="match status" value="2"/>
</dbReference>
<evidence type="ECO:0000313" key="4">
    <source>
        <dbReference type="Proteomes" id="UP000757435"/>
    </source>
</evidence>
<evidence type="ECO:0000313" key="3">
    <source>
        <dbReference type="EMBL" id="MBW4660808.1"/>
    </source>
</evidence>
<name>A0A951QDM6_9CYAN</name>
<comment type="caution">
    <text evidence="3">The sequence shown here is derived from an EMBL/GenBank/DDBJ whole genome shotgun (WGS) entry which is preliminary data.</text>
</comment>
<gene>
    <name evidence="3" type="ORF">KME15_19205</name>
</gene>